<feature type="region of interest" description="Disordered" evidence="1">
    <location>
        <begin position="46"/>
        <end position="65"/>
    </location>
</feature>
<feature type="region of interest" description="Disordered" evidence="1">
    <location>
        <begin position="1"/>
        <end position="32"/>
    </location>
</feature>
<dbReference type="Proteomes" id="UP001057375">
    <property type="component" value="Unassembled WGS sequence"/>
</dbReference>
<protein>
    <recommendedName>
        <fullName evidence="4">Gag-pol polyprotein</fullName>
    </recommendedName>
</protein>
<evidence type="ECO:0008006" key="4">
    <source>
        <dbReference type="Google" id="ProtNLM"/>
    </source>
</evidence>
<sequence>MGKGSKAKTTKVTDVSSGETTKGKSKLGTKKSGVIADVPSDDLMVEHEHSETKSHELGSEVTGSTFSDGVRNNTLSRGDLGSTALVRRWINTLFHLIYNKLHYGNSINTLSMQTNKDSITILQPPYLREFDSKKWLQFQRDLRVYEARGGSAEWTTLVEPSLLKSLRLTAQIAEEATGTDLQEALTKKFAATTTQAYYDQLKALRLDILSATALVKFTADFQEIVDRHPDFGDDEHVTGMYLRGLKIPRLSERTRSEIDTAGKKDDLTFAMRQAFTELEEMVAIKDEVLKHATSFGLSVPQSGKLGHKAFECRTSSPGVRPGQQQGKPITYAAKANASKGFAVYLEVFKSQLALSGVKFMGLIDSGAELNFISESEYEKLDPNHEAISEGIALTIELTDGSRRKVSTRVSLFVNGQGHG</sequence>
<comment type="caution">
    <text evidence="2">The sequence shown here is derived from an EMBL/GenBank/DDBJ whole genome shotgun (WGS) entry which is preliminary data.</text>
</comment>
<gene>
    <name evidence="2" type="ORF">ADUPG1_010224</name>
</gene>
<reference evidence="2" key="1">
    <citation type="submission" date="2022-03" db="EMBL/GenBank/DDBJ databases">
        <title>Draft genome sequence of Aduncisulcus paluster, a free-living microaerophilic Fornicata.</title>
        <authorList>
            <person name="Yuyama I."/>
            <person name="Kume K."/>
            <person name="Tamura T."/>
            <person name="Inagaki Y."/>
            <person name="Hashimoto T."/>
        </authorList>
    </citation>
    <scope>NUCLEOTIDE SEQUENCE</scope>
    <source>
        <strain evidence="2">NY0171</strain>
    </source>
</reference>
<evidence type="ECO:0000313" key="3">
    <source>
        <dbReference type="Proteomes" id="UP001057375"/>
    </source>
</evidence>
<dbReference type="EMBL" id="BQXS01011491">
    <property type="protein sequence ID" value="GKT13209.1"/>
    <property type="molecule type" value="Genomic_DNA"/>
</dbReference>
<feature type="compositionally biased region" description="Basic and acidic residues" evidence="1">
    <location>
        <begin position="46"/>
        <end position="58"/>
    </location>
</feature>
<evidence type="ECO:0000256" key="1">
    <source>
        <dbReference type="SAM" id="MobiDB-lite"/>
    </source>
</evidence>
<keyword evidence="3" id="KW-1185">Reference proteome</keyword>
<dbReference type="PROSITE" id="PS00141">
    <property type="entry name" value="ASP_PROTEASE"/>
    <property type="match status" value="1"/>
</dbReference>
<evidence type="ECO:0000313" key="2">
    <source>
        <dbReference type="EMBL" id="GKT13209.1"/>
    </source>
</evidence>
<organism evidence="2 3">
    <name type="scientific">Aduncisulcus paluster</name>
    <dbReference type="NCBI Taxonomy" id="2918883"/>
    <lineage>
        <taxon>Eukaryota</taxon>
        <taxon>Metamonada</taxon>
        <taxon>Carpediemonas-like organisms</taxon>
        <taxon>Aduncisulcus</taxon>
    </lineage>
</organism>
<dbReference type="InterPro" id="IPR001969">
    <property type="entry name" value="Aspartic_peptidase_AS"/>
</dbReference>
<accession>A0ABQ5JV96</accession>
<name>A0ABQ5JV96_9EUKA</name>
<proteinExistence type="predicted"/>